<feature type="region of interest" description="Disordered" evidence="1">
    <location>
        <begin position="449"/>
        <end position="509"/>
    </location>
</feature>
<feature type="compositionally biased region" description="Basic and acidic residues" evidence="1">
    <location>
        <begin position="595"/>
        <end position="611"/>
    </location>
</feature>
<dbReference type="Proteomes" id="UP000076871">
    <property type="component" value="Unassembled WGS sequence"/>
</dbReference>
<accession>A0A165B5S2</accession>
<dbReference type="PROSITE" id="PS50172">
    <property type="entry name" value="BRCT"/>
    <property type="match status" value="1"/>
</dbReference>
<name>A0A165B5S2_9APHY</name>
<feature type="region of interest" description="Disordered" evidence="1">
    <location>
        <begin position="361"/>
        <end position="395"/>
    </location>
</feature>
<dbReference type="Pfam" id="PF00533">
    <property type="entry name" value="BRCT"/>
    <property type="match status" value="1"/>
</dbReference>
<dbReference type="InterPro" id="IPR001357">
    <property type="entry name" value="BRCT_dom"/>
</dbReference>
<feature type="compositionally biased region" description="Polar residues" evidence="1">
    <location>
        <begin position="34"/>
        <end position="47"/>
    </location>
</feature>
<feature type="domain" description="BRCT" evidence="2">
    <location>
        <begin position="701"/>
        <end position="795"/>
    </location>
</feature>
<feature type="compositionally biased region" description="Polar residues" evidence="1">
    <location>
        <begin position="270"/>
        <end position="291"/>
    </location>
</feature>
<keyword evidence="4" id="KW-1185">Reference proteome</keyword>
<dbReference type="STRING" id="1314785.A0A165B5S2"/>
<dbReference type="AlphaFoldDB" id="A0A165B5S2"/>
<proteinExistence type="predicted"/>
<dbReference type="RefSeq" id="XP_040758041.1">
    <property type="nucleotide sequence ID" value="XM_040906707.1"/>
</dbReference>
<dbReference type="CDD" id="cd17716">
    <property type="entry name" value="BRCT_microcephalin_rpt1"/>
    <property type="match status" value="1"/>
</dbReference>
<feature type="compositionally biased region" description="Basic and acidic residues" evidence="1">
    <location>
        <begin position="67"/>
        <end position="83"/>
    </location>
</feature>
<dbReference type="Gene3D" id="3.40.50.10190">
    <property type="entry name" value="BRCT domain"/>
    <property type="match status" value="1"/>
</dbReference>
<dbReference type="SUPFAM" id="SSF52113">
    <property type="entry name" value="BRCT domain"/>
    <property type="match status" value="1"/>
</dbReference>
<feature type="compositionally biased region" description="Basic and acidic residues" evidence="1">
    <location>
        <begin position="258"/>
        <end position="269"/>
    </location>
</feature>
<feature type="compositionally biased region" description="Low complexity" evidence="1">
    <location>
        <begin position="158"/>
        <end position="167"/>
    </location>
</feature>
<protein>
    <recommendedName>
        <fullName evidence="2">BRCT domain-containing protein</fullName>
    </recommendedName>
</protein>
<feature type="region of interest" description="Disordered" evidence="1">
    <location>
        <begin position="155"/>
        <end position="177"/>
    </location>
</feature>
<feature type="region of interest" description="Disordered" evidence="1">
    <location>
        <begin position="243"/>
        <end position="328"/>
    </location>
</feature>
<evidence type="ECO:0000256" key="1">
    <source>
        <dbReference type="SAM" id="MobiDB-lite"/>
    </source>
</evidence>
<feature type="region of interest" description="Disordered" evidence="1">
    <location>
        <begin position="816"/>
        <end position="871"/>
    </location>
</feature>
<dbReference type="GeneID" id="63823736"/>
<organism evidence="3 4">
    <name type="scientific">Laetiporus sulphureus 93-53</name>
    <dbReference type="NCBI Taxonomy" id="1314785"/>
    <lineage>
        <taxon>Eukaryota</taxon>
        <taxon>Fungi</taxon>
        <taxon>Dikarya</taxon>
        <taxon>Basidiomycota</taxon>
        <taxon>Agaricomycotina</taxon>
        <taxon>Agaricomycetes</taxon>
        <taxon>Polyporales</taxon>
        <taxon>Laetiporus</taxon>
    </lineage>
</organism>
<feature type="compositionally biased region" description="Polar residues" evidence="1">
    <location>
        <begin position="652"/>
        <end position="667"/>
    </location>
</feature>
<evidence type="ECO:0000313" key="3">
    <source>
        <dbReference type="EMBL" id="KZT00301.1"/>
    </source>
</evidence>
<dbReference type="EMBL" id="KV427689">
    <property type="protein sequence ID" value="KZT00301.1"/>
    <property type="molecule type" value="Genomic_DNA"/>
</dbReference>
<reference evidence="3 4" key="1">
    <citation type="journal article" date="2016" name="Mol. Biol. Evol.">
        <title>Comparative Genomics of Early-Diverging Mushroom-Forming Fungi Provides Insights into the Origins of Lignocellulose Decay Capabilities.</title>
        <authorList>
            <person name="Nagy L.G."/>
            <person name="Riley R."/>
            <person name="Tritt A."/>
            <person name="Adam C."/>
            <person name="Daum C."/>
            <person name="Floudas D."/>
            <person name="Sun H."/>
            <person name="Yadav J.S."/>
            <person name="Pangilinan J."/>
            <person name="Larsson K.H."/>
            <person name="Matsuura K."/>
            <person name="Barry K."/>
            <person name="Labutti K."/>
            <person name="Kuo R."/>
            <person name="Ohm R.A."/>
            <person name="Bhattacharya S.S."/>
            <person name="Shirouzu T."/>
            <person name="Yoshinaga Y."/>
            <person name="Martin F.M."/>
            <person name="Grigoriev I.V."/>
            <person name="Hibbett D.S."/>
        </authorList>
    </citation>
    <scope>NUCLEOTIDE SEQUENCE [LARGE SCALE GENOMIC DNA]</scope>
    <source>
        <strain evidence="3 4">93-53</strain>
    </source>
</reference>
<feature type="region of interest" description="Disordered" evidence="1">
    <location>
        <begin position="1"/>
        <end position="126"/>
    </location>
</feature>
<feature type="region of interest" description="Disordered" evidence="1">
    <location>
        <begin position="527"/>
        <end position="675"/>
    </location>
</feature>
<evidence type="ECO:0000313" key="4">
    <source>
        <dbReference type="Proteomes" id="UP000076871"/>
    </source>
</evidence>
<dbReference type="OrthoDB" id="2384350at2759"/>
<evidence type="ECO:0000259" key="2">
    <source>
        <dbReference type="PROSITE" id="PS50172"/>
    </source>
</evidence>
<feature type="compositionally biased region" description="Basic and acidic residues" evidence="1">
    <location>
        <begin position="16"/>
        <end position="31"/>
    </location>
</feature>
<dbReference type="InParanoid" id="A0A165B5S2"/>
<feature type="compositionally biased region" description="Polar residues" evidence="1">
    <location>
        <begin position="528"/>
        <end position="541"/>
    </location>
</feature>
<dbReference type="InterPro" id="IPR036420">
    <property type="entry name" value="BRCT_dom_sf"/>
</dbReference>
<sequence length="890" mass="95715">MPNFKRTRSQLALPDFDFHQLSRSPLKDAKSAQRKLSSSPHRSTRPNNDLHPENSSKRPSSPLRRAPFPDEPMRKRVRNETPKSDAWLKPLSNSQRDSGLIHSRPPPTAVRRSRSVPPIQQSPYFNLHGLPQREQMDRQQSFSVPHLSHARPLNTAESSFSVPASSSTGAYKPRTPQGLKPPILMPPMSPLTPLPVTPAVDRHVATSSTRFECLIFPTTTNSHDVPYANHELISTVPVKSQISAAPSSRLPRPVSSNKQDRNEPSESRKTNPSSSKFTAAANSRITRSTSNRQREGTPGGGDQVSASAKGQFTAKRAESDSGPNSVFKPALSKRQASLLSFVRPPSDPVRGSRAATVETATISAHATHPPKSSLSSLSSALQKLSMPMPQRSSTSMGFNHDANDNRKHEAIFSHKTTDDIPFGTSIKRNGPSTSTSRAISIPATPVRKLTSMNHLPPPSSTRQTTLMLPPPAPGSNGVPSRPGMVVGPAKASVGAKGHPVARPGHDRSRSYGRAFMGAFGARRLMGSSRVTQKASKPTSLPSVEGSPVKSALSHHVRLDSGRLEASSNVGEWSGHASGSTQDPERAPSSSGIFAGERRESATLELQSRRWENLPGISPRRSMSIDSEPLQPHTPTTSSQYHIVPSTFHGKGKSNSSEAADSRVSSLNGKMHSAPGLMRRASSSGAIVSTRSLSLPPSTSNGCIDILSDCTIFIDVRTDDGDDASPFFTDMLSGMGAKILSRVGQTCTHIVYKNGLMSTLTRYRLLKEPRPFVVGVAWVVQCAERRSHVDETKYLIGLEGTNVAGTNKRRRSMLPKQLQSPDLGSPNDGSSFSNVAGTSSTPVQTAQESVGETSSTPVVANGDANDSPSGGALALLPLAEARRRRRVLSRV</sequence>
<feature type="compositionally biased region" description="Low complexity" evidence="1">
    <location>
        <begin position="372"/>
        <end position="385"/>
    </location>
</feature>
<gene>
    <name evidence="3" type="ORF">LAESUDRAFT_709067</name>
</gene>
<feature type="compositionally biased region" description="Polar residues" evidence="1">
    <location>
        <begin position="816"/>
        <end position="867"/>
    </location>
</feature>
<feature type="compositionally biased region" description="Polar residues" evidence="1">
    <location>
        <begin position="565"/>
        <end position="591"/>
    </location>
</feature>